<gene>
    <name evidence="11" type="ordered locus">Nwat_1051</name>
</gene>
<dbReference type="Gene3D" id="3.40.50.720">
    <property type="entry name" value="NAD(P)-binding Rossmann-like Domain"/>
    <property type="match status" value="1"/>
</dbReference>
<evidence type="ECO:0000256" key="9">
    <source>
        <dbReference type="RuleBase" id="RU004417"/>
    </source>
</evidence>
<comment type="function">
    <text evidence="1">Catalyzes the reversible oxidative deamination of glutamate to alpha-ketoglutarate and ammonia.</text>
</comment>
<feature type="binding site" evidence="7">
    <location>
        <position position="101"/>
    </location>
    <ligand>
        <name>substrate</name>
    </ligand>
</feature>
<evidence type="ECO:0000313" key="12">
    <source>
        <dbReference type="Proteomes" id="UP000000393"/>
    </source>
</evidence>
<feature type="binding site" evidence="7">
    <location>
        <position position="359"/>
    </location>
    <ligand>
        <name>substrate</name>
    </ligand>
</feature>
<keyword evidence="7" id="KW-0520">NAD</keyword>
<dbReference type="PRINTS" id="PR00082">
    <property type="entry name" value="GLFDHDRGNASE"/>
</dbReference>
<dbReference type="Proteomes" id="UP000000393">
    <property type="component" value="Chromosome"/>
</dbReference>
<dbReference type="GO" id="GO:0006538">
    <property type="term" value="P:L-glutamate catabolic process"/>
    <property type="evidence" value="ECO:0007669"/>
    <property type="project" value="TreeGrafter"/>
</dbReference>
<dbReference type="Gene3D" id="3.40.50.10860">
    <property type="entry name" value="Leucine Dehydrogenase, chain A, domain 1"/>
    <property type="match status" value="1"/>
</dbReference>
<reference evidence="11 12" key="1">
    <citation type="submission" date="2010-06" db="EMBL/GenBank/DDBJ databases">
        <title>Complete sequence of chromosome of Nitrosococcus watsoni C-113.</title>
        <authorList>
            <consortium name="US DOE Joint Genome Institute"/>
            <person name="Lucas S."/>
            <person name="Copeland A."/>
            <person name="Lapidus A."/>
            <person name="Cheng J.-F."/>
            <person name="Bruce D."/>
            <person name="Goodwin L."/>
            <person name="Pitluck S."/>
            <person name="Malfatti S.A."/>
            <person name="Chain P.S.G."/>
            <person name="Land M."/>
            <person name="Hauser L."/>
            <person name="Kyrpides N."/>
            <person name="Ivanova N."/>
            <person name="Cambell M.A."/>
            <person name="Heidelberg J.F."/>
            <person name="Klotz M.G."/>
            <person name="Woyke T."/>
        </authorList>
    </citation>
    <scope>NUCLEOTIDE SEQUENCE [LARGE SCALE GENOMIC DNA]</scope>
    <source>
        <strain evidence="11 12">C-113</strain>
    </source>
</reference>
<dbReference type="InterPro" id="IPR036291">
    <property type="entry name" value="NAD(P)-bd_dom_sf"/>
</dbReference>
<dbReference type="InterPro" id="IPR006096">
    <property type="entry name" value="Glu/Leu/Phe/Val/Trp_DH_C"/>
</dbReference>
<dbReference type="CDD" id="cd01076">
    <property type="entry name" value="NAD_bind_1_Glu_DH"/>
    <property type="match status" value="1"/>
</dbReference>
<evidence type="ECO:0000256" key="1">
    <source>
        <dbReference type="ARBA" id="ARBA00003868"/>
    </source>
</evidence>
<dbReference type="AlphaFoldDB" id="D8K515"/>
<comment type="catalytic activity">
    <reaction evidence="4">
        <text>L-glutamate + NADP(+) + H2O = 2-oxoglutarate + NH4(+) + NADPH + H(+)</text>
        <dbReference type="Rhea" id="RHEA:11612"/>
        <dbReference type="ChEBI" id="CHEBI:15377"/>
        <dbReference type="ChEBI" id="CHEBI:15378"/>
        <dbReference type="ChEBI" id="CHEBI:16810"/>
        <dbReference type="ChEBI" id="CHEBI:28938"/>
        <dbReference type="ChEBI" id="CHEBI:29985"/>
        <dbReference type="ChEBI" id="CHEBI:57783"/>
        <dbReference type="ChEBI" id="CHEBI:58349"/>
        <dbReference type="EC" id="1.4.1.4"/>
    </reaction>
</comment>
<feature type="site" description="Important for catalysis" evidence="8">
    <location>
        <position position="153"/>
    </location>
</feature>
<comment type="similarity">
    <text evidence="2 5 9">Belongs to the Glu/Leu/Phe/Val dehydrogenases family.</text>
</comment>
<evidence type="ECO:0000256" key="6">
    <source>
        <dbReference type="PIRSR" id="PIRSR000185-1"/>
    </source>
</evidence>
<dbReference type="eggNOG" id="COG0334">
    <property type="taxonomic scope" value="Bacteria"/>
</dbReference>
<evidence type="ECO:0000256" key="5">
    <source>
        <dbReference type="PIRNR" id="PIRNR000185"/>
    </source>
</evidence>
<dbReference type="SUPFAM" id="SSF51735">
    <property type="entry name" value="NAD(P)-binding Rossmann-fold domains"/>
    <property type="match status" value="1"/>
</dbReference>
<feature type="binding site" evidence="7">
    <location>
        <position position="227"/>
    </location>
    <ligand>
        <name>NAD(+)</name>
        <dbReference type="ChEBI" id="CHEBI:57540"/>
    </ligand>
</feature>
<dbReference type="PROSITE" id="PS00074">
    <property type="entry name" value="GLFV_DEHYDROGENASE"/>
    <property type="match status" value="1"/>
</dbReference>
<dbReference type="Pfam" id="PF00208">
    <property type="entry name" value="ELFV_dehydrog"/>
    <property type="match status" value="1"/>
</dbReference>
<feature type="binding site" evidence="7">
    <location>
        <position position="196"/>
    </location>
    <ligand>
        <name>NAD(+)</name>
        <dbReference type="ChEBI" id="CHEBI:57540"/>
    </ligand>
</feature>
<keyword evidence="12" id="KW-1185">Reference proteome</keyword>
<dbReference type="InterPro" id="IPR014362">
    <property type="entry name" value="Glu_DH"/>
</dbReference>
<dbReference type="InterPro" id="IPR033922">
    <property type="entry name" value="NAD_bind_Glu_DH"/>
</dbReference>
<organism evidence="11 12">
    <name type="scientific">Nitrosococcus watsoni (strain C-113)</name>
    <dbReference type="NCBI Taxonomy" id="105559"/>
    <lineage>
        <taxon>Bacteria</taxon>
        <taxon>Pseudomonadati</taxon>
        <taxon>Pseudomonadota</taxon>
        <taxon>Gammaproteobacteria</taxon>
        <taxon>Chromatiales</taxon>
        <taxon>Chromatiaceae</taxon>
        <taxon>Nitrosococcus</taxon>
    </lineage>
</organism>
<accession>D8K515</accession>
<dbReference type="InterPro" id="IPR046346">
    <property type="entry name" value="Aminoacid_DH-like_N_sf"/>
</dbReference>
<dbReference type="GO" id="GO:0004354">
    <property type="term" value="F:glutamate dehydrogenase (NADP+) activity"/>
    <property type="evidence" value="ECO:0007669"/>
    <property type="project" value="UniProtKB-EC"/>
</dbReference>
<feature type="binding site" evidence="7">
    <location>
        <position position="77"/>
    </location>
    <ligand>
        <name>substrate</name>
    </ligand>
</feature>
<dbReference type="PANTHER" id="PTHR11606">
    <property type="entry name" value="GLUTAMATE DEHYDROGENASE"/>
    <property type="match status" value="1"/>
</dbReference>
<dbReference type="InterPro" id="IPR006095">
    <property type="entry name" value="Glu/Leu/Phe/Val/Trp_DH"/>
</dbReference>
<sequence>MDGKTLKPTKDYNPRWSADSYLAQALRRIGASEAMKHLLQASYREVKFELPLVRKDGSLAVFHGYRVQHNHSRGPFKGGIRYHPSVNWEHSHALASVMTWKTALMDIPFGGAKGGIDCDPAMLSSSELETLTKRFIAKLGPLVGPDQDILAPDMGTNAQTMAWLYDAYSQGQGDEPAVVTGKPVGLGGSYGRAEATGRGVAMVAAWAAQAEKLNLTGATVAIQGFGNVGSCAARFLAQRGAKVVAISDVRGGVYSGDGFDIETIIHSKEAGGKSASILELAGRGEAISNEELLTLGVDLLIPAAVGGVLHENNADQVKARLIVEGGNLPTTCGAAEILRDRGIPVVPDILANAGGVTVSYFEWAQNLQRYRWERETVQQRLEKTLKEAWDNVQKKAEEESLSYREAAYTIAVGRVKRAIELRGF</sequence>
<dbReference type="InterPro" id="IPR033524">
    <property type="entry name" value="Glu/Leu/Phe/Val_DH_AS"/>
</dbReference>
<dbReference type="GO" id="GO:0000166">
    <property type="term" value="F:nucleotide binding"/>
    <property type="evidence" value="ECO:0007669"/>
    <property type="project" value="UniProtKB-KW"/>
</dbReference>
<evidence type="ECO:0000256" key="3">
    <source>
        <dbReference type="ARBA" id="ARBA00023002"/>
    </source>
</evidence>
<evidence type="ECO:0000313" key="11">
    <source>
        <dbReference type="EMBL" id="ADJ27992.1"/>
    </source>
</evidence>
<dbReference type="STRING" id="105559.Nwat_1051"/>
<feature type="active site" description="Proton donor" evidence="6">
    <location>
        <position position="113"/>
    </location>
</feature>
<dbReference type="PIRSF" id="PIRSF000185">
    <property type="entry name" value="Glu_DH"/>
    <property type="match status" value="1"/>
</dbReference>
<evidence type="ECO:0000256" key="7">
    <source>
        <dbReference type="PIRSR" id="PIRSR000185-2"/>
    </source>
</evidence>
<dbReference type="SUPFAM" id="SSF53223">
    <property type="entry name" value="Aminoacid dehydrogenase-like, N-terminal domain"/>
    <property type="match status" value="1"/>
</dbReference>
<dbReference type="GO" id="GO:0004352">
    <property type="term" value="F:glutamate dehydrogenase (NAD+) activity"/>
    <property type="evidence" value="ECO:0007669"/>
    <property type="project" value="TreeGrafter"/>
</dbReference>
<proteinExistence type="inferred from homology"/>
<evidence type="ECO:0000256" key="2">
    <source>
        <dbReference type="ARBA" id="ARBA00006382"/>
    </source>
</evidence>
<keyword evidence="3 5" id="KW-0560">Oxidoreductase</keyword>
<dbReference type="InterPro" id="IPR006097">
    <property type="entry name" value="Glu/Leu/Phe/Val/Trp_DH_dimer"/>
</dbReference>
<dbReference type="Pfam" id="PF02812">
    <property type="entry name" value="ELFV_dehydrog_N"/>
    <property type="match status" value="1"/>
</dbReference>
<protein>
    <recommendedName>
        <fullName evidence="5">Glutamate dehydrogenase</fullName>
    </recommendedName>
</protein>
<evidence type="ECO:0000256" key="4">
    <source>
        <dbReference type="ARBA" id="ARBA00048584"/>
    </source>
</evidence>
<dbReference type="PANTHER" id="PTHR11606:SF13">
    <property type="entry name" value="GLUTAMATE DEHYDROGENASE 1, MITOCHONDRIAL"/>
    <property type="match status" value="1"/>
</dbReference>
<keyword evidence="7" id="KW-0547">Nucleotide-binding</keyword>
<evidence type="ECO:0000256" key="8">
    <source>
        <dbReference type="PIRSR" id="PIRSR000185-3"/>
    </source>
</evidence>
<dbReference type="EMBL" id="CP002086">
    <property type="protein sequence ID" value="ADJ27992.1"/>
    <property type="molecule type" value="Genomic_DNA"/>
</dbReference>
<feature type="domain" description="Glutamate/phenylalanine/leucine/valine/L-tryptophan dehydrogenase C-terminal" evidence="10">
    <location>
        <begin position="189"/>
        <end position="423"/>
    </location>
</feature>
<evidence type="ECO:0000259" key="10">
    <source>
        <dbReference type="SMART" id="SM00839"/>
    </source>
</evidence>
<name>D8K515_NITWC</name>
<dbReference type="KEGG" id="nwa:Nwat_1051"/>
<dbReference type="HOGENOM" id="CLU_025763_1_2_6"/>
<dbReference type="SMART" id="SM00839">
    <property type="entry name" value="ELFV_dehydrog"/>
    <property type="match status" value="1"/>
</dbReference>